<evidence type="ECO:0000256" key="3">
    <source>
        <dbReference type="ARBA" id="ARBA00005174"/>
    </source>
</evidence>
<keyword evidence="6" id="KW-0479">Metal-binding</keyword>
<dbReference type="GO" id="GO:0009113">
    <property type="term" value="P:purine nucleobase biosynthetic process"/>
    <property type="evidence" value="ECO:0007669"/>
    <property type="project" value="InterPro"/>
</dbReference>
<organism evidence="17">
    <name type="scientific">Woronichinia naegeliana WA131</name>
    <dbReference type="NCBI Taxonomy" id="2824559"/>
    <lineage>
        <taxon>Bacteria</taxon>
        <taxon>Bacillati</taxon>
        <taxon>Cyanobacteriota</taxon>
        <taxon>Cyanophyceae</taxon>
        <taxon>Synechococcales</taxon>
        <taxon>Coelosphaeriaceae</taxon>
        <taxon>Woronichinia</taxon>
    </lineage>
</organism>
<evidence type="ECO:0000256" key="7">
    <source>
        <dbReference type="ARBA" id="ARBA00022741"/>
    </source>
</evidence>
<evidence type="ECO:0000259" key="16">
    <source>
        <dbReference type="PROSITE" id="PS50975"/>
    </source>
</evidence>
<keyword evidence="8 14" id="KW-0658">Purine biosynthesis</keyword>
<dbReference type="EC" id="6.3.4.13" evidence="4 14"/>
<comment type="pathway">
    <text evidence="3 14">Purine metabolism; IMP biosynthesis via de novo pathway; N(1)-(5-phospho-D-ribosyl)glycinamide from 5-phospho-alpha-D-ribose 1-diphosphate: step 2/2.</text>
</comment>
<dbReference type="SUPFAM" id="SSF51246">
    <property type="entry name" value="Rudiment single hybrid motif"/>
    <property type="match status" value="1"/>
</dbReference>
<dbReference type="PROSITE" id="PS00184">
    <property type="entry name" value="GARS"/>
    <property type="match status" value="1"/>
</dbReference>
<dbReference type="GO" id="GO:0046872">
    <property type="term" value="F:metal ion binding"/>
    <property type="evidence" value="ECO:0007669"/>
    <property type="project" value="UniProtKB-KW"/>
</dbReference>
<dbReference type="NCBIfam" id="TIGR00877">
    <property type="entry name" value="purD"/>
    <property type="match status" value="1"/>
</dbReference>
<evidence type="ECO:0000256" key="5">
    <source>
        <dbReference type="ARBA" id="ARBA00022598"/>
    </source>
</evidence>
<dbReference type="GO" id="GO:0004637">
    <property type="term" value="F:phosphoribosylamine-glycine ligase activity"/>
    <property type="evidence" value="ECO:0007669"/>
    <property type="project" value="UniProtKB-UniRule"/>
</dbReference>
<reference evidence="17" key="1">
    <citation type="submission" date="2021-04" db="EMBL/GenBank/DDBJ databases">
        <title>Genome sequence of Woronichinia naegeliana from Washington state freshwater lake bloom.</title>
        <authorList>
            <person name="Dreher T.W."/>
        </authorList>
    </citation>
    <scope>NUCLEOTIDE SEQUENCE</scope>
    <source>
        <strain evidence="17">WA131</strain>
    </source>
</reference>
<comment type="catalytic activity">
    <reaction evidence="14">
        <text>5-phospho-beta-D-ribosylamine + glycine + ATP = N(1)-(5-phospho-beta-D-ribosyl)glycinamide + ADP + phosphate + H(+)</text>
        <dbReference type="Rhea" id="RHEA:17453"/>
        <dbReference type="ChEBI" id="CHEBI:15378"/>
        <dbReference type="ChEBI" id="CHEBI:30616"/>
        <dbReference type="ChEBI" id="CHEBI:43474"/>
        <dbReference type="ChEBI" id="CHEBI:57305"/>
        <dbReference type="ChEBI" id="CHEBI:58681"/>
        <dbReference type="ChEBI" id="CHEBI:143788"/>
        <dbReference type="ChEBI" id="CHEBI:456216"/>
        <dbReference type="EC" id="6.3.4.13"/>
    </reaction>
</comment>
<evidence type="ECO:0000256" key="11">
    <source>
        <dbReference type="ARBA" id="ARBA00038345"/>
    </source>
</evidence>
<dbReference type="Pfam" id="PF02843">
    <property type="entry name" value="GARS_C"/>
    <property type="match status" value="1"/>
</dbReference>
<protein>
    <recommendedName>
        <fullName evidence="4 14">Phosphoribosylamine--glycine ligase</fullName>
        <ecNumber evidence="4 14">6.3.4.13</ecNumber>
    </recommendedName>
    <alternativeName>
        <fullName evidence="14">GARS</fullName>
    </alternativeName>
    <alternativeName>
        <fullName evidence="12 14">Glycinamide ribonucleotide synthetase</fullName>
    </alternativeName>
    <alternativeName>
        <fullName evidence="13 14">Phosphoribosylglycinamide synthetase</fullName>
    </alternativeName>
</protein>
<dbReference type="InterPro" id="IPR037123">
    <property type="entry name" value="PRibGlycinamide_synth_C_sf"/>
</dbReference>
<comment type="cofactor">
    <cofactor evidence="2">
        <name>Mg(2+)</name>
        <dbReference type="ChEBI" id="CHEBI:18420"/>
    </cofactor>
</comment>
<feature type="domain" description="ATP-grasp" evidence="16">
    <location>
        <begin position="109"/>
        <end position="311"/>
    </location>
</feature>
<evidence type="ECO:0000256" key="14">
    <source>
        <dbReference type="HAMAP-Rule" id="MF_00138"/>
    </source>
</evidence>
<dbReference type="SMART" id="SM01210">
    <property type="entry name" value="GARS_C"/>
    <property type="match status" value="1"/>
</dbReference>
<dbReference type="InterPro" id="IPR020560">
    <property type="entry name" value="PRibGlycinamide_synth_C-dom"/>
</dbReference>
<dbReference type="Pfam" id="PF01071">
    <property type="entry name" value="GARS_A"/>
    <property type="match status" value="1"/>
</dbReference>
<dbReference type="EMBL" id="CP073041">
    <property type="protein sequence ID" value="UXE62428.1"/>
    <property type="molecule type" value="Genomic_DNA"/>
</dbReference>
<dbReference type="InterPro" id="IPR020562">
    <property type="entry name" value="PRibGlycinamide_synth_N"/>
</dbReference>
<name>A0A977PXM3_9CYAN</name>
<evidence type="ECO:0000256" key="6">
    <source>
        <dbReference type="ARBA" id="ARBA00022723"/>
    </source>
</evidence>
<dbReference type="Gene3D" id="3.40.50.20">
    <property type="match status" value="1"/>
</dbReference>
<evidence type="ECO:0000256" key="15">
    <source>
        <dbReference type="PROSITE-ProRule" id="PRU00409"/>
    </source>
</evidence>
<dbReference type="InterPro" id="IPR013815">
    <property type="entry name" value="ATP_grasp_subdomain_1"/>
</dbReference>
<dbReference type="FunFam" id="3.30.470.20:FF:000018">
    <property type="entry name" value="Trifunctional purine biosynthetic protein adenosine-3"/>
    <property type="match status" value="1"/>
</dbReference>
<sequence>MKVLVVGNGGREHAIAWKLVQSPQVAQCYCLPGNGGTATLRKCENVSFNLEDFEDIAQFCLEQVIDLVIVGPEVPLALGIVDYLQSQQIRVFGPTQAGARIEASKSWAKALMIEAGVPTALGETFTDQVAAQAYLKKQGAPIVVKADGLAAGKGVIVAETMAEAKRAIAELFAAGFDQLVLEECLVGEEVSVLALSDGLTVRPLLPAQDHKRIGEGDTGNNTGGMGVYAPAPIAPPALLEQITREVLQPTIDTLRQKGINYCGVLYAGLMISPTGGIKVLEFNCRFGDPETQAILPLLETPLEEVLFACTEQRLAQFPPLTWRSQDHPKSDTKMGLQCAVCVVMASQGYPGSYEKGKVITGLDQAEAQGAVVFQAGTCSQSGQLLTDGGRVLGVTALGDDFGTAIARAYEAVAQIEFEGHYYRRDIGQRALNR</sequence>
<dbReference type="InterPro" id="IPR016185">
    <property type="entry name" value="PreATP-grasp_dom_sf"/>
</dbReference>
<dbReference type="GO" id="GO:0006189">
    <property type="term" value="P:'de novo' IMP biosynthetic process"/>
    <property type="evidence" value="ECO:0007669"/>
    <property type="project" value="UniProtKB-UniRule"/>
</dbReference>
<dbReference type="PANTHER" id="PTHR43472:SF1">
    <property type="entry name" value="PHOSPHORIBOSYLAMINE--GLYCINE LIGASE, CHLOROPLASTIC"/>
    <property type="match status" value="1"/>
</dbReference>
<dbReference type="SUPFAM" id="SSF52440">
    <property type="entry name" value="PreATP-grasp domain"/>
    <property type="match status" value="1"/>
</dbReference>
<dbReference type="SMART" id="SM01209">
    <property type="entry name" value="GARS_A"/>
    <property type="match status" value="1"/>
</dbReference>
<dbReference type="SUPFAM" id="SSF56059">
    <property type="entry name" value="Glutathione synthetase ATP-binding domain-like"/>
    <property type="match status" value="1"/>
</dbReference>
<evidence type="ECO:0000256" key="9">
    <source>
        <dbReference type="ARBA" id="ARBA00022840"/>
    </source>
</evidence>
<dbReference type="InterPro" id="IPR020559">
    <property type="entry name" value="PRibGlycinamide_synth_CS"/>
</dbReference>
<proteinExistence type="inferred from homology"/>
<accession>A0A977PXM3</accession>
<keyword evidence="5 14" id="KW-0436">Ligase</keyword>
<dbReference type="FunFam" id="3.40.50.20:FF:000006">
    <property type="entry name" value="Phosphoribosylamine--glycine ligase, chloroplastic"/>
    <property type="match status" value="1"/>
</dbReference>
<dbReference type="Gene3D" id="3.30.470.20">
    <property type="entry name" value="ATP-grasp fold, B domain"/>
    <property type="match status" value="1"/>
</dbReference>
<evidence type="ECO:0000256" key="2">
    <source>
        <dbReference type="ARBA" id="ARBA00001946"/>
    </source>
</evidence>
<keyword evidence="7 15" id="KW-0547">Nucleotide-binding</keyword>
<keyword evidence="9 15" id="KW-0067">ATP-binding</keyword>
<evidence type="ECO:0000256" key="12">
    <source>
        <dbReference type="ARBA" id="ARBA00042242"/>
    </source>
</evidence>
<dbReference type="InterPro" id="IPR011054">
    <property type="entry name" value="Rudment_hybrid_motif"/>
</dbReference>
<dbReference type="InterPro" id="IPR000115">
    <property type="entry name" value="PRibGlycinamide_synth"/>
</dbReference>
<dbReference type="PANTHER" id="PTHR43472">
    <property type="entry name" value="PHOSPHORIBOSYLAMINE--GLYCINE LIGASE"/>
    <property type="match status" value="1"/>
</dbReference>
<evidence type="ECO:0000256" key="13">
    <source>
        <dbReference type="ARBA" id="ARBA00042864"/>
    </source>
</evidence>
<keyword evidence="10" id="KW-0464">Manganese</keyword>
<evidence type="ECO:0000313" key="17">
    <source>
        <dbReference type="EMBL" id="UXE62428.1"/>
    </source>
</evidence>
<evidence type="ECO:0000256" key="8">
    <source>
        <dbReference type="ARBA" id="ARBA00022755"/>
    </source>
</evidence>
<evidence type="ECO:0000256" key="4">
    <source>
        <dbReference type="ARBA" id="ARBA00013255"/>
    </source>
</evidence>
<dbReference type="Proteomes" id="UP001065613">
    <property type="component" value="Chromosome"/>
</dbReference>
<dbReference type="PROSITE" id="PS50975">
    <property type="entry name" value="ATP_GRASP"/>
    <property type="match status" value="1"/>
</dbReference>
<dbReference type="Gene3D" id="3.30.1490.20">
    <property type="entry name" value="ATP-grasp fold, A domain"/>
    <property type="match status" value="1"/>
</dbReference>
<dbReference type="AlphaFoldDB" id="A0A977PXM3"/>
<gene>
    <name evidence="14 17" type="primary">purD</name>
    <name evidence="17" type="ORF">KA717_06510</name>
</gene>
<dbReference type="HAMAP" id="MF_00138">
    <property type="entry name" value="GARS"/>
    <property type="match status" value="1"/>
</dbReference>
<dbReference type="KEGG" id="wna:KA717_06510"/>
<dbReference type="Pfam" id="PF02844">
    <property type="entry name" value="GARS_N"/>
    <property type="match status" value="1"/>
</dbReference>
<dbReference type="GO" id="GO:0005524">
    <property type="term" value="F:ATP binding"/>
    <property type="evidence" value="ECO:0007669"/>
    <property type="project" value="UniProtKB-UniRule"/>
</dbReference>
<dbReference type="InterPro" id="IPR011761">
    <property type="entry name" value="ATP-grasp"/>
</dbReference>
<dbReference type="Gene3D" id="3.90.600.10">
    <property type="entry name" value="Phosphoribosylglycinamide synthetase, C-terminal domain"/>
    <property type="match status" value="1"/>
</dbReference>
<evidence type="ECO:0000256" key="1">
    <source>
        <dbReference type="ARBA" id="ARBA00001936"/>
    </source>
</evidence>
<comment type="similarity">
    <text evidence="11 14">Belongs to the GARS family.</text>
</comment>
<comment type="cofactor">
    <cofactor evidence="1">
        <name>Mn(2+)</name>
        <dbReference type="ChEBI" id="CHEBI:29035"/>
    </cofactor>
</comment>
<evidence type="ECO:0000256" key="10">
    <source>
        <dbReference type="ARBA" id="ARBA00023211"/>
    </source>
</evidence>
<dbReference type="FunFam" id="3.90.600.10:FF:000001">
    <property type="entry name" value="Trifunctional purine biosynthetic protein adenosine-3"/>
    <property type="match status" value="1"/>
</dbReference>
<dbReference type="InterPro" id="IPR020561">
    <property type="entry name" value="PRibGlycinamid_synth_ATP-grasp"/>
</dbReference>